<organism evidence="2">
    <name type="scientific">OCS116 cluster bacterium</name>
    <dbReference type="NCBI Taxonomy" id="2030921"/>
    <lineage>
        <taxon>Bacteria</taxon>
        <taxon>Pseudomonadati</taxon>
        <taxon>Pseudomonadota</taxon>
        <taxon>Alphaproteobacteria</taxon>
        <taxon>OCS116 cluster</taxon>
    </lineage>
</organism>
<dbReference type="Gene3D" id="3.30.420.150">
    <property type="entry name" value="Exopolyphosphatase. Domain 2"/>
    <property type="match status" value="1"/>
</dbReference>
<dbReference type="GO" id="GO:0016462">
    <property type="term" value="F:pyrophosphatase activity"/>
    <property type="evidence" value="ECO:0007669"/>
    <property type="project" value="TreeGrafter"/>
</dbReference>
<dbReference type="AlphaFoldDB" id="A0A2A4YSB7"/>
<name>A0A2A4YSB7_9PROT</name>
<dbReference type="Pfam" id="PF02541">
    <property type="entry name" value="Ppx-GppA"/>
    <property type="match status" value="1"/>
</dbReference>
<gene>
    <name evidence="2" type="ORF">COB13_15415</name>
</gene>
<proteinExistence type="predicted"/>
<dbReference type="CDD" id="cd24054">
    <property type="entry name" value="ASKHA_NBD_AaPPX-GppA_MtPPX2-like"/>
    <property type="match status" value="1"/>
</dbReference>
<dbReference type="SUPFAM" id="SSF53067">
    <property type="entry name" value="Actin-like ATPase domain"/>
    <property type="match status" value="2"/>
</dbReference>
<dbReference type="PANTHER" id="PTHR30005">
    <property type="entry name" value="EXOPOLYPHOSPHATASE"/>
    <property type="match status" value="1"/>
</dbReference>
<dbReference type="Gene3D" id="3.30.420.40">
    <property type="match status" value="1"/>
</dbReference>
<dbReference type="InterPro" id="IPR050273">
    <property type="entry name" value="GppA/Ppx_hydrolase"/>
</dbReference>
<reference key="1">
    <citation type="submission" date="2017-08" db="EMBL/GenBank/DDBJ databases">
        <title>A dynamic microbial community with high functional redundancy inhabits the cold, oxic subseafloor aquifer.</title>
        <authorList>
            <person name="Tully B.J."/>
            <person name="Wheat C.G."/>
            <person name="Glazer B.T."/>
            <person name="Huber J.A."/>
        </authorList>
    </citation>
    <scope>NUCLEOTIDE SEQUENCE [LARGE SCALE GENOMIC DNA]</scope>
</reference>
<dbReference type="InterPro" id="IPR003695">
    <property type="entry name" value="Ppx_GppA_N"/>
</dbReference>
<evidence type="ECO:0000259" key="1">
    <source>
        <dbReference type="Pfam" id="PF02541"/>
    </source>
</evidence>
<feature type="domain" description="Ppx/GppA phosphatase N-terminal" evidence="1">
    <location>
        <begin position="22"/>
        <end position="333"/>
    </location>
</feature>
<evidence type="ECO:0000313" key="2">
    <source>
        <dbReference type="EMBL" id="PCI97621.1"/>
    </source>
</evidence>
<comment type="caution">
    <text evidence="2">The sequence shown here is derived from an EMBL/GenBank/DDBJ whole genome shotgun (WGS) entry which is preliminary data.</text>
</comment>
<accession>A0A2A4YSB7</accession>
<sequence length="343" mass="38204">MYGALDLGTNNCRLLLARPQRRGFRVIDSFSRIIRLGEGLGKNSKLSDQAMDRTIDALKVCSEKMAYRGVHKSRLIATEACRRAENGAEFIHRVHAETGLKLEIIEQQTEAKLAVAGCAALLDERSNYALVFDIGGGSSELVLVEILPKAAADDQAEDDHSHIIEKSPFHPDYRIIDWTSLPIGVVTLSEKFGGTNVTHKLMDQMIEYVDAFLAPFEAKHQISQKITKEKIHLLGTSGTVTTVAGIHLKLKQYDRRRIDGYWLESSLSLGVTDMLIDMEFEGRANHPCIGPERADLVLAGCAIFNAIYKRWPAERTRVADRGLREGILTNLMSSDLADNQRTE</sequence>
<reference evidence="2" key="2">
    <citation type="journal article" date="2018" name="ISME J.">
        <title>A dynamic microbial community with high functional redundancy inhabits the cold, oxic subseafloor aquifer.</title>
        <authorList>
            <person name="Tully B.J."/>
            <person name="Wheat C.G."/>
            <person name="Glazer B.T."/>
            <person name="Huber J.A."/>
        </authorList>
    </citation>
    <scope>NUCLEOTIDE SEQUENCE</scope>
    <source>
        <strain evidence="2">NORP83</strain>
    </source>
</reference>
<dbReference type="InterPro" id="IPR043129">
    <property type="entry name" value="ATPase_NBD"/>
</dbReference>
<dbReference type="PANTHER" id="PTHR30005:SF0">
    <property type="entry name" value="RETROGRADE REGULATION PROTEIN 2"/>
    <property type="match status" value="1"/>
</dbReference>
<protein>
    <submittedName>
        <fullName evidence="2">Ppx/GppA phosphatase</fullName>
    </submittedName>
</protein>
<dbReference type="EMBL" id="NVUS01000028">
    <property type="protein sequence ID" value="PCI97621.1"/>
    <property type="molecule type" value="Genomic_DNA"/>
</dbReference>